<comment type="similarity">
    <text evidence="1 7">Belongs to the peptidase S8 family.</text>
</comment>
<feature type="active site" description="Charge relay system" evidence="6 7">
    <location>
        <position position="115"/>
    </location>
</feature>
<dbReference type="EMBL" id="JAVXUO010001813">
    <property type="protein sequence ID" value="KAK2978864.1"/>
    <property type="molecule type" value="Genomic_DNA"/>
</dbReference>
<dbReference type="CDD" id="cd04852">
    <property type="entry name" value="Peptidases_S8_3"/>
    <property type="match status" value="1"/>
</dbReference>
<dbReference type="InterPro" id="IPR037045">
    <property type="entry name" value="S8pro/Inhibitor_I9_sf"/>
</dbReference>
<feature type="non-terminal residue" evidence="11">
    <location>
        <position position="1"/>
    </location>
</feature>
<feature type="active site" description="Charge relay system" evidence="6 7">
    <location>
        <position position="545"/>
    </location>
</feature>
<evidence type="ECO:0000256" key="6">
    <source>
        <dbReference type="PIRSR" id="PIRSR615500-1"/>
    </source>
</evidence>
<name>A0AA88R636_9ASTE</name>
<reference evidence="11" key="1">
    <citation type="submission" date="2022-12" db="EMBL/GenBank/DDBJ databases">
        <title>Draft genome assemblies for two species of Escallonia (Escalloniales).</title>
        <authorList>
            <person name="Chanderbali A."/>
            <person name="Dervinis C."/>
            <person name="Anghel I."/>
            <person name="Soltis D."/>
            <person name="Soltis P."/>
            <person name="Zapata F."/>
        </authorList>
    </citation>
    <scope>NUCLEOTIDE SEQUENCE</scope>
    <source>
        <strain evidence="11">UCBG92.1500</strain>
        <tissue evidence="11">Leaf</tissue>
    </source>
</reference>
<sequence>QYIVYMGRRGAFPDSESLISSNHDILASVIGSLDEAREAAVYHYHKSFRGFSAMLTPEQAAQIASNHSAVVSVFKSQVLELHTTRTWSFMGARPGSPFTSLADKGDYDVIVGHFDSGVWPEHSSFSSEGLGPVPDRFRGVCETGDSFTTDHCNRKLIGARYYYRGFERDMGSLSEGFHFLSPRDDFRHGSHTASIAVGAVVTDLSDSFFGENTSTIRGGAPYARLAIYKTCWFNQCSCADIAKAFDDAIDDNVDIISMSLGQSGTDADFINDCFSLGALHAFQNGILVSASAGNDAEPYTVGNAAPWILTVAASSVDREFDSRVELGNGDSLKGYAYHDEDQSYSANIVTALSAATGNVRPERARLCHDGPNVFVIIRGLHFNLNHQIFIFSACKWNSLDYSLIRGKVVVCTMENWNDNKEDKSQVIWDAGGRGMIVIDPHQYTETTLDFAVPTSVINQAEGEKLYAYLQNSWNPTALIHDTRVSFEGIRAPKMAYFSSKGPSSAPDIIKPDVTAPGLNIFGAWPRSFNPNDPHVHWYELDSGTSMACPHVSGVAAVLKGIHRDWSPAEVKSAIMTTAVVYDATNQPIQADGRDATPFDFGSGHLMPNYALRPGLVYDFSTNDVISYLCSAGVNNWQLQSLLREDAYCPYQPVPTYNLNYPSIAVSNMNGPTTVLRTVTYRGEGQDPKTFQLSVEQPEGIHLEVQPNFLDFSDGRKTMTYRVDISVRNTEVLGRYVFGTITWYNNVQK</sequence>
<dbReference type="PRINTS" id="PR00723">
    <property type="entry name" value="SUBTILISIN"/>
</dbReference>
<dbReference type="PROSITE" id="PS51892">
    <property type="entry name" value="SUBTILASE"/>
    <property type="match status" value="1"/>
</dbReference>
<evidence type="ECO:0000259" key="10">
    <source>
        <dbReference type="Pfam" id="PF17766"/>
    </source>
</evidence>
<dbReference type="Pfam" id="PF05922">
    <property type="entry name" value="Inhibitor_I9"/>
    <property type="match status" value="1"/>
</dbReference>
<feature type="active site" description="Charge relay system" evidence="6 7">
    <location>
        <position position="188"/>
    </location>
</feature>
<feature type="domain" description="Peptidase S8/S53" evidence="8">
    <location>
        <begin position="108"/>
        <end position="603"/>
    </location>
</feature>
<dbReference type="Gene3D" id="3.50.30.30">
    <property type="match status" value="1"/>
</dbReference>
<dbReference type="InterPro" id="IPR041469">
    <property type="entry name" value="Subtilisin-like_FN3"/>
</dbReference>
<feature type="domain" description="Inhibitor I9" evidence="9">
    <location>
        <begin position="1"/>
        <end position="82"/>
    </location>
</feature>
<dbReference type="Proteomes" id="UP001187471">
    <property type="component" value="Unassembled WGS sequence"/>
</dbReference>
<evidence type="ECO:0000256" key="7">
    <source>
        <dbReference type="PROSITE-ProRule" id="PRU01240"/>
    </source>
</evidence>
<dbReference type="Gene3D" id="2.60.40.2310">
    <property type="match status" value="1"/>
</dbReference>
<dbReference type="CDD" id="cd02120">
    <property type="entry name" value="PA_subtilisin_like"/>
    <property type="match status" value="1"/>
</dbReference>
<evidence type="ECO:0000313" key="12">
    <source>
        <dbReference type="Proteomes" id="UP001187471"/>
    </source>
</evidence>
<protein>
    <submittedName>
        <fullName evidence="11">Uncharacterized protein</fullName>
    </submittedName>
</protein>
<proteinExistence type="inferred from homology"/>
<dbReference type="Pfam" id="PF17766">
    <property type="entry name" value="fn3_6"/>
    <property type="match status" value="1"/>
</dbReference>
<dbReference type="Pfam" id="PF00082">
    <property type="entry name" value="Peptidase_S8"/>
    <property type="match status" value="1"/>
</dbReference>
<keyword evidence="5 7" id="KW-0720">Serine protease</keyword>
<organism evidence="11 12">
    <name type="scientific">Escallonia rubra</name>
    <dbReference type="NCBI Taxonomy" id="112253"/>
    <lineage>
        <taxon>Eukaryota</taxon>
        <taxon>Viridiplantae</taxon>
        <taxon>Streptophyta</taxon>
        <taxon>Embryophyta</taxon>
        <taxon>Tracheophyta</taxon>
        <taxon>Spermatophyta</taxon>
        <taxon>Magnoliopsida</taxon>
        <taxon>eudicotyledons</taxon>
        <taxon>Gunneridae</taxon>
        <taxon>Pentapetalae</taxon>
        <taxon>asterids</taxon>
        <taxon>campanulids</taxon>
        <taxon>Escalloniales</taxon>
        <taxon>Escalloniaceae</taxon>
        <taxon>Escallonia</taxon>
    </lineage>
</organism>
<dbReference type="InterPro" id="IPR034197">
    <property type="entry name" value="Peptidases_S8_3"/>
</dbReference>
<keyword evidence="4 7" id="KW-0378">Hydrolase</keyword>
<feature type="non-terminal residue" evidence="11">
    <location>
        <position position="748"/>
    </location>
</feature>
<evidence type="ECO:0000259" key="8">
    <source>
        <dbReference type="Pfam" id="PF00082"/>
    </source>
</evidence>
<feature type="domain" description="Subtilisin-like protease fibronectin type-III" evidence="10">
    <location>
        <begin position="657"/>
        <end position="745"/>
    </location>
</feature>
<keyword evidence="2 7" id="KW-0645">Protease</keyword>
<dbReference type="InterPro" id="IPR023828">
    <property type="entry name" value="Peptidase_S8_Ser-AS"/>
</dbReference>
<accession>A0AA88R636</accession>
<evidence type="ECO:0000256" key="1">
    <source>
        <dbReference type="ARBA" id="ARBA00011073"/>
    </source>
</evidence>
<dbReference type="PROSITE" id="PS00138">
    <property type="entry name" value="SUBTILASE_SER"/>
    <property type="match status" value="1"/>
</dbReference>
<evidence type="ECO:0000256" key="3">
    <source>
        <dbReference type="ARBA" id="ARBA00022729"/>
    </source>
</evidence>
<dbReference type="InterPro" id="IPR010259">
    <property type="entry name" value="S8pro/Inhibitor_I9"/>
</dbReference>
<dbReference type="SUPFAM" id="SSF52743">
    <property type="entry name" value="Subtilisin-like"/>
    <property type="match status" value="1"/>
</dbReference>
<dbReference type="InterPro" id="IPR036852">
    <property type="entry name" value="Peptidase_S8/S53_dom_sf"/>
</dbReference>
<evidence type="ECO:0000313" key="11">
    <source>
        <dbReference type="EMBL" id="KAK2978864.1"/>
    </source>
</evidence>
<dbReference type="GO" id="GO:0006508">
    <property type="term" value="P:proteolysis"/>
    <property type="evidence" value="ECO:0007669"/>
    <property type="project" value="UniProtKB-KW"/>
</dbReference>
<dbReference type="InterPro" id="IPR045051">
    <property type="entry name" value="SBT"/>
</dbReference>
<evidence type="ECO:0000256" key="4">
    <source>
        <dbReference type="ARBA" id="ARBA00022801"/>
    </source>
</evidence>
<dbReference type="GO" id="GO:0004252">
    <property type="term" value="F:serine-type endopeptidase activity"/>
    <property type="evidence" value="ECO:0007669"/>
    <property type="project" value="UniProtKB-UniRule"/>
</dbReference>
<keyword evidence="12" id="KW-1185">Reference proteome</keyword>
<evidence type="ECO:0000259" key="9">
    <source>
        <dbReference type="Pfam" id="PF05922"/>
    </source>
</evidence>
<dbReference type="AlphaFoldDB" id="A0AA88R636"/>
<dbReference type="Gene3D" id="3.40.50.200">
    <property type="entry name" value="Peptidase S8/S53 domain"/>
    <property type="match status" value="1"/>
</dbReference>
<dbReference type="PANTHER" id="PTHR10795">
    <property type="entry name" value="PROPROTEIN CONVERTASE SUBTILISIN/KEXIN"/>
    <property type="match status" value="1"/>
</dbReference>
<dbReference type="FunFam" id="3.40.50.200:FF:000006">
    <property type="entry name" value="Subtilisin-like protease SBT1.5"/>
    <property type="match status" value="1"/>
</dbReference>
<comment type="caution">
    <text evidence="11">The sequence shown here is derived from an EMBL/GenBank/DDBJ whole genome shotgun (WGS) entry which is preliminary data.</text>
</comment>
<dbReference type="Gene3D" id="3.30.70.80">
    <property type="entry name" value="Peptidase S8 propeptide/proteinase inhibitor I9"/>
    <property type="match status" value="1"/>
</dbReference>
<evidence type="ECO:0000256" key="5">
    <source>
        <dbReference type="ARBA" id="ARBA00022825"/>
    </source>
</evidence>
<dbReference type="InterPro" id="IPR015500">
    <property type="entry name" value="Peptidase_S8_subtilisin-rel"/>
</dbReference>
<gene>
    <name evidence="11" type="ORF">RJ640_030913</name>
</gene>
<keyword evidence="3" id="KW-0732">Signal</keyword>
<dbReference type="InterPro" id="IPR000209">
    <property type="entry name" value="Peptidase_S8/S53_dom"/>
</dbReference>
<evidence type="ECO:0000256" key="2">
    <source>
        <dbReference type="ARBA" id="ARBA00022670"/>
    </source>
</evidence>